<dbReference type="Proteomes" id="UP000237684">
    <property type="component" value="Unassembled WGS sequence"/>
</dbReference>
<dbReference type="EMBL" id="NIGF01000004">
    <property type="protein sequence ID" value="PQV64655.1"/>
    <property type="molecule type" value="Genomic_DNA"/>
</dbReference>
<organism evidence="1 2">
    <name type="scientific">Abditibacterium utsteinense</name>
    <dbReference type="NCBI Taxonomy" id="1960156"/>
    <lineage>
        <taxon>Bacteria</taxon>
        <taxon>Pseudomonadati</taxon>
        <taxon>Abditibacteriota</taxon>
        <taxon>Abditibacteriia</taxon>
        <taxon>Abditibacteriales</taxon>
        <taxon>Abditibacteriaceae</taxon>
        <taxon>Abditibacterium</taxon>
    </lineage>
</organism>
<dbReference type="InParanoid" id="A0A2S8SV30"/>
<accession>A0A2S8SV30</accession>
<sequence length="116" mass="13409">MFKLNPFKKSAEHPMKRSLDTIFEWADKDQAHEVIFEPQRVEKPTETEGIPKPVAPAGSVVLFVFYKIADHLEHQFSFGDIVKEGLVEQLKKYQRDGWRIVFSHTELGEKAIAQRA</sequence>
<protein>
    <submittedName>
        <fullName evidence="1">Uncharacterized protein</fullName>
    </submittedName>
</protein>
<evidence type="ECO:0000313" key="2">
    <source>
        <dbReference type="Proteomes" id="UP000237684"/>
    </source>
</evidence>
<keyword evidence="2" id="KW-1185">Reference proteome</keyword>
<dbReference type="AlphaFoldDB" id="A0A2S8SV30"/>
<proteinExistence type="predicted"/>
<dbReference type="RefSeq" id="WP_105483031.1">
    <property type="nucleotide sequence ID" value="NZ_NIGF01000004.1"/>
</dbReference>
<reference evidence="1 2" key="1">
    <citation type="journal article" date="2018" name="Syst. Appl. Microbiol.">
        <title>Abditibacterium utsteinense sp. nov., the first cultivated member of candidate phylum FBP, isolated from ice-free Antarctic soil samples.</title>
        <authorList>
            <person name="Tahon G."/>
            <person name="Tytgat B."/>
            <person name="Lebbe L."/>
            <person name="Carlier A."/>
            <person name="Willems A."/>
        </authorList>
    </citation>
    <scope>NUCLEOTIDE SEQUENCE [LARGE SCALE GENOMIC DNA]</scope>
    <source>
        <strain evidence="1 2">LMG 29911</strain>
    </source>
</reference>
<name>A0A2S8SV30_9BACT</name>
<gene>
    <name evidence="1" type="ORF">B1R32_104149</name>
</gene>
<evidence type="ECO:0000313" key="1">
    <source>
        <dbReference type="EMBL" id="PQV64655.1"/>
    </source>
</evidence>
<comment type="caution">
    <text evidence="1">The sequence shown here is derived from an EMBL/GenBank/DDBJ whole genome shotgun (WGS) entry which is preliminary data.</text>
</comment>